<evidence type="ECO:0000313" key="4">
    <source>
        <dbReference type="EMBL" id="CAB4187030.1"/>
    </source>
</evidence>
<dbReference type="EMBL" id="LR796758">
    <property type="protein sequence ID" value="CAB4164020.1"/>
    <property type="molecule type" value="Genomic_DNA"/>
</dbReference>
<protein>
    <submittedName>
        <fullName evidence="4">COG2192 Predicted carbamoyl transferase, NodU family</fullName>
    </submittedName>
</protein>
<gene>
    <name evidence="4" type="ORF">UFOVP1146_376</name>
    <name evidence="5" type="ORF">UFOVP1638_189</name>
    <name evidence="2" type="ORF">UFOVP812_289</name>
    <name evidence="3" type="ORF">UFOVP818_276</name>
</gene>
<keyword evidence="4" id="KW-0808">Transferase</keyword>
<dbReference type="Gene3D" id="3.30.420.40">
    <property type="match status" value="1"/>
</dbReference>
<dbReference type="EMBL" id="LR797502">
    <property type="protein sequence ID" value="CAB4221176.1"/>
    <property type="molecule type" value="Genomic_DNA"/>
</dbReference>
<dbReference type="GO" id="GO:0016740">
    <property type="term" value="F:transferase activity"/>
    <property type="evidence" value="ECO:0007669"/>
    <property type="project" value="UniProtKB-KW"/>
</dbReference>
<evidence type="ECO:0000313" key="3">
    <source>
        <dbReference type="EMBL" id="CAB4165740.1"/>
    </source>
</evidence>
<evidence type="ECO:0000259" key="1">
    <source>
        <dbReference type="Pfam" id="PF02543"/>
    </source>
</evidence>
<dbReference type="EMBL" id="LR797099">
    <property type="protein sequence ID" value="CAB4187030.1"/>
    <property type="molecule type" value="Genomic_DNA"/>
</dbReference>
<feature type="domain" description="Carbamoyltransferase" evidence="1">
    <location>
        <begin position="96"/>
        <end position="298"/>
    </location>
</feature>
<dbReference type="EMBL" id="LR796776">
    <property type="protein sequence ID" value="CAB4165740.1"/>
    <property type="molecule type" value="Genomic_DNA"/>
</dbReference>
<dbReference type="InterPro" id="IPR003696">
    <property type="entry name" value="Carbtransf_dom"/>
</dbReference>
<evidence type="ECO:0000313" key="5">
    <source>
        <dbReference type="EMBL" id="CAB4221176.1"/>
    </source>
</evidence>
<dbReference type="PANTHER" id="PTHR34847:SF1">
    <property type="entry name" value="NODULATION PROTEIN U"/>
    <property type="match status" value="1"/>
</dbReference>
<reference evidence="4" key="1">
    <citation type="submission" date="2020-05" db="EMBL/GenBank/DDBJ databases">
        <authorList>
            <person name="Chiriac C."/>
            <person name="Salcher M."/>
            <person name="Ghai R."/>
            <person name="Kavagutti S V."/>
        </authorList>
    </citation>
    <scope>NUCLEOTIDE SEQUENCE</scope>
</reference>
<organism evidence="4">
    <name type="scientific">uncultured Caudovirales phage</name>
    <dbReference type="NCBI Taxonomy" id="2100421"/>
    <lineage>
        <taxon>Viruses</taxon>
        <taxon>Duplodnaviria</taxon>
        <taxon>Heunggongvirae</taxon>
        <taxon>Uroviricota</taxon>
        <taxon>Caudoviricetes</taxon>
        <taxon>Peduoviridae</taxon>
        <taxon>Maltschvirus</taxon>
        <taxon>Maltschvirus maltsch</taxon>
    </lineage>
</organism>
<proteinExistence type="predicted"/>
<evidence type="ECO:0000313" key="2">
    <source>
        <dbReference type="EMBL" id="CAB4164020.1"/>
    </source>
</evidence>
<sequence>MITWGITALNHDASIAVVKDDKLAFWAQSRNYTYHGDELLCKPLIYDVLAHGKPDQIAWYERPLIKKFRQLYAGQYADAFDSQVLPSIYLKKLPIPSIPIKYFSHHKTHAAAGFYTSTFDSAAIVVLDAIGEWESASIWKGTGKTLTKLWSVSYPTSLGLFYSAFTKLIGYKPLGEEHLLQLDSDHGSYTRYYETVADYFKSPMQARYNLHRGVYNWPHKISSSHDRYDIATAVQRVFEEQVIWVMYKALELTGERNLVYMGGCAMNSKARQRILPLWDNVWGLPVPGDSSSAIGAALLLADTRISWPS</sequence>
<dbReference type="InterPro" id="IPR043129">
    <property type="entry name" value="ATPase_NBD"/>
</dbReference>
<dbReference type="PANTHER" id="PTHR34847">
    <property type="entry name" value="NODULATION PROTEIN U"/>
    <property type="match status" value="1"/>
</dbReference>
<dbReference type="InterPro" id="IPR051338">
    <property type="entry name" value="NodU/CmcH_Carbamoyltrnsfr"/>
</dbReference>
<accession>A0A6J5QRA4</accession>
<dbReference type="Pfam" id="PF02543">
    <property type="entry name" value="Carbam_trans_N"/>
    <property type="match status" value="1"/>
</dbReference>
<dbReference type="SUPFAM" id="SSF53067">
    <property type="entry name" value="Actin-like ATPase domain"/>
    <property type="match status" value="1"/>
</dbReference>
<dbReference type="CDD" id="cd24033">
    <property type="entry name" value="ASKHA_NBD_NodU_CmcH-like_N"/>
    <property type="match status" value="1"/>
</dbReference>
<name>A0A6J5QRA4_9CAUD</name>